<gene>
    <name evidence="1" type="ORF">E5329_10970</name>
</gene>
<organism evidence="1 2">
    <name type="scientific">Petralouisia muris</name>
    <dbReference type="NCBI Taxonomy" id="3032872"/>
    <lineage>
        <taxon>Bacteria</taxon>
        <taxon>Bacillati</taxon>
        <taxon>Bacillota</taxon>
        <taxon>Clostridia</taxon>
        <taxon>Lachnospirales</taxon>
        <taxon>Lachnospiraceae</taxon>
        <taxon>Petralouisia</taxon>
    </lineage>
</organism>
<reference evidence="1" key="1">
    <citation type="submission" date="2019-04" db="EMBL/GenBank/DDBJ databases">
        <title>Microbes associate with the intestines of laboratory mice.</title>
        <authorList>
            <person name="Navarre W."/>
            <person name="Wong E."/>
            <person name="Huang K."/>
            <person name="Tropini C."/>
            <person name="Ng K."/>
            <person name="Yu B."/>
        </authorList>
    </citation>
    <scope>NUCLEOTIDE SEQUENCE</scope>
    <source>
        <strain evidence="1">NM01_1-7b</strain>
    </source>
</reference>
<accession>A0AC61RW60</accession>
<protein>
    <submittedName>
        <fullName evidence="1">Uncharacterized protein</fullName>
    </submittedName>
</protein>
<comment type="caution">
    <text evidence="1">The sequence shown here is derived from an EMBL/GenBank/DDBJ whole genome shotgun (WGS) entry which is preliminary data.</text>
</comment>
<proteinExistence type="predicted"/>
<evidence type="ECO:0000313" key="2">
    <source>
        <dbReference type="Proteomes" id="UP000304953"/>
    </source>
</evidence>
<dbReference type="Proteomes" id="UP000304953">
    <property type="component" value="Unassembled WGS sequence"/>
</dbReference>
<name>A0AC61RW60_9FIRM</name>
<evidence type="ECO:0000313" key="1">
    <source>
        <dbReference type="EMBL" id="TGY96165.1"/>
    </source>
</evidence>
<dbReference type="EMBL" id="SRYA01000019">
    <property type="protein sequence ID" value="TGY96165.1"/>
    <property type="molecule type" value="Genomic_DNA"/>
</dbReference>
<keyword evidence="2" id="KW-1185">Reference proteome</keyword>
<sequence>MATTGFWPVKDRLKEVIDYAKNPDKTIDKKYVDSDLYAALRYVSNDKKTDERMYVSGVNCNAKRAYERMTATKKRFGKTGGNVAYHGYQSFQAGEATPEEAHKIGLETARRMWGNEYEVVVTTHLNTDNVHNHFVVNSVSFQTGRKFENHISDHYRLREISDAVCLEHGKSILKDAEFYGGSKKEYWQKQNGGLSHRKILKADIDAALAQSANFKAFETRLKDMGYEICRGENFAHYSVKGTGWQRAVRSPTPCGRKL</sequence>